<keyword evidence="2 4" id="KW-0067">ATP-binding</keyword>
<protein>
    <submittedName>
        <fullName evidence="4">ABC transporter ATP-binding protein</fullName>
    </submittedName>
</protein>
<evidence type="ECO:0000313" key="4">
    <source>
        <dbReference type="EMBL" id="GGP21422.1"/>
    </source>
</evidence>
<sequence length="249" mass="26562">MSTKLETRDLHVSVDGKEILSGIDLSVGGGEVVALMGPNGSGKTTLFMALMGHPRYSITRGSILLNGIDITKAPPEERSILGIMMAFQNPVPVPEVRLTTLITAMVNKRMNRKITDSPPPQVVAELVKSVGDVGLTQSHLSRGANHGFSGGEAKRSEVLQLLMAKPKVALLDEPDSGLDVDGVAAVGKAVSKLAERGTAVLLTTHQARILHYVSPKRVLVLKGGKIATQGGLELVEEIEKMGYEAFLRR</sequence>
<dbReference type="AlphaFoldDB" id="A0A830GWI4"/>
<dbReference type="SUPFAM" id="SSF52540">
    <property type="entry name" value="P-loop containing nucleoside triphosphate hydrolases"/>
    <property type="match status" value="1"/>
</dbReference>
<dbReference type="NCBIfam" id="TIGR01978">
    <property type="entry name" value="sufC"/>
    <property type="match status" value="1"/>
</dbReference>
<dbReference type="GO" id="GO:0016887">
    <property type="term" value="F:ATP hydrolysis activity"/>
    <property type="evidence" value="ECO:0007669"/>
    <property type="project" value="InterPro"/>
</dbReference>
<dbReference type="PANTHER" id="PTHR43204">
    <property type="entry name" value="ABC TRANSPORTER I FAMILY MEMBER 6, CHLOROPLASTIC"/>
    <property type="match status" value="1"/>
</dbReference>
<keyword evidence="5" id="KW-1185">Reference proteome</keyword>
<evidence type="ECO:0000313" key="5">
    <source>
        <dbReference type="Proteomes" id="UP000610960"/>
    </source>
</evidence>
<dbReference type="PROSITE" id="PS50893">
    <property type="entry name" value="ABC_TRANSPORTER_2"/>
    <property type="match status" value="1"/>
</dbReference>
<dbReference type="OrthoDB" id="18492at2157"/>
<dbReference type="Proteomes" id="UP000610960">
    <property type="component" value="Unassembled WGS sequence"/>
</dbReference>
<feature type="domain" description="ABC transporter" evidence="3">
    <location>
        <begin position="5"/>
        <end position="248"/>
    </location>
</feature>
<dbReference type="PANTHER" id="PTHR43204:SF1">
    <property type="entry name" value="ABC TRANSPORTER I FAMILY MEMBER 6, CHLOROPLASTIC"/>
    <property type="match status" value="1"/>
</dbReference>
<evidence type="ECO:0000259" key="3">
    <source>
        <dbReference type="PROSITE" id="PS50893"/>
    </source>
</evidence>
<gene>
    <name evidence="4" type="ORF">GCM10007981_13180</name>
</gene>
<dbReference type="Pfam" id="PF00005">
    <property type="entry name" value="ABC_tran"/>
    <property type="match status" value="1"/>
</dbReference>
<dbReference type="InterPro" id="IPR003439">
    <property type="entry name" value="ABC_transporter-like_ATP-bd"/>
</dbReference>
<reference evidence="4" key="2">
    <citation type="submission" date="2020-09" db="EMBL/GenBank/DDBJ databases">
        <authorList>
            <person name="Sun Q."/>
            <person name="Ohkuma M."/>
        </authorList>
    </citation>
    <scope>NUCLEOTIDE SEQUENCE</scope>
    <source>
        <strain evidence="4">JCM 10088</strain>
    </source>
</reference>
<dbReference type="InterPro" id="IPR027417">
    <property type="entry name" value="P-loop_NTPase"/>
</dbReference>
<organism evidence="4 5">
    <name type="scientific">Thermocladium modestius</name>
    <dbReference type="NCBI Taxonomy" id="62609"/>
    <lineage>
        <taxon>Archaea</taxon>
        <taxon>Thermoproteota</taxon>
        <taxon>Thermoprotei</taxon>
        <taxon>Thermoproteales</taxon>
        <taxon>Thermoproteaceae</taxon>
        <taxon>Thermocladium</taxon>
    </lineage>
</organism>
<accession>A0A830GWI4</accession>
<proteinExistence type="predicted"/>
<dbReference type="InterPro" id="IPR010230">
    <property type="entry name" value="FeS-cluster_ATPase_SufC"/>
</dbReference>
<evidence type="ECO:0000256" key="1">
    <source>
        <dbReference type="ARBA" id="ARBA00022741"/>
    </source>
</evidence>
<reference evidence="4" key="1">
    <citation type="journal article" date="2014" name="Int. J. Syst. Evol. Microbiol.">
        <title>Complete genome sequence of Corynebacterium casei LMG S-19264T (=DSM 44701T), isolated from a smear-ripened cheese.</title>
        <authorList>
            <consortium name="US DOE Joint Genome Institute (JGI-PGF)"/>
            <person name="Walter F."/>
            <person name="Albersmeier A."/>
            <person name="Kalinowski J."/>
            <person name="Ruckert C."/>
        </authorList>
    </citation>
    <scope>NUCLEOTIDE SEQUENCE</scope>
    <source>
        <strain evidence="4">JCM 10088</strain>
    </source>
</reference>
<comment type="caution">
    <text evidence="4">The sequence shown here is derived from an EMBL/GenBank/DDBJ whole genome shotgun (WGS) entry which is preliminary data.</text>
</comment>
<name>A0A830GWI4_9CREN</name>
<dbReference type="InterPro" id="IPR003593">
    <property type="entry name" value="AAA+_ATPase"/>
</dbReference>
<keyword evidence="1" id="KW-0547">Nucleotide-binding</keyword>
<dbReference type="GO" id="GO:0005524">
    <property type="term" value="F:ATP binding"/>
    <property type="evidence" value="ECO:0007669"/>
    <property type="project" value="UniProtKB-KW"/>
</dbReference>
<dbReference type="SMART" id="SM00382">
    <property type="entry name" value="AAA"/>
    <property type="match status" value="1"/>
</dbReference>
<dbReference type="Gene3D" id="3.40.50.300">
    <property type="entry name" value="P-loop containing nucleotide triphosphate hydrolases"/>
    <property type="match status" value="1"/>
</dbReference>
<evidence type="ECO:0000256" key="2">
    <source>
        <dbReference type="ARBA" id="ARBA00022840"/>
    </source>
</evidence>
<dbReference type="EMBL" id="BMNL01000003">
    <property type="protein sequence ID" value="GGP21422.1"/>
    <property type="molecule type" value="Genomic_DNA"/>
</dbReference>
<dbReference type="CDD" id="cd03217">
    <property type="entry name" value="ABC_FeS_Assembly"/>
    <property type="match status" value="1"/>
</dbReference>